<dbReference type="Proteomes" id="UP000176988">
    <property type="component" value="Unassembled WGS sequence"/>
</dbReference>
<dbReference type="STRING" id="1802424.A2480_04020"/>
<protein>
    <recommendedName>
        <fullName evidence="5">Hydrolase TatD</fullName>
    </recommendedName>
</protein>
<dbReference type="PANTHER" id="PTHR46124">
    <property type="entry name" value="D-AMINOACYL-TRNA DEACYLASE"/>
    <property type="match status" value="1"/>
</dbReference>
<dbReference type="GO" id="GO:0016788">
    <property type="term" value="F:hydrolase activity, acting on ester bonds"/>
    <property type="evidence" value="ECO:0007669"/>
    <property type="project" value="InterPro"/>
</dbReference>
<dbReference type="InterPro" id="IPR032466">
    <property type="entry name" value="Metal_Hydrolase"/>
</dbReference>
<dbReference type="GO" id="GO:0046872">
    <property type="term" value="F:metal ion binding"/>
    <property type="evidence" value="ECO:0007669"/>
    <property type="project" value="UniProtKB-KW"/>
</dbReference>
<accession>A0A1F7WC42</accession>
<dbReference type="InterPro" id="IPR018228">
    <property type="entry name" value="DNase_TatD-rel_CS"/>
</dbReference>
<comment type="caution">
    <text evidence="3">The sequence shown here is derived from an EMBL/GenBank/DDBJ whole genome shotgun (WGS) entry which is preliminary data.</text>
</comment>
<evidence type="ECO:0000256" key="2">
    <source>
        <dbReference type="PIRSR" id="PIRSR005902-1"/>
    </source>
</evidence>
<dbReference type="InterPro" id="IPR001130">
    <property type="entry name" value="TatD-like"/>
</dbReference>
<dbReference type="EMBL" id="MGFG01000032">
    <property type="protein sequence ID" value="OGM00391.1"/>
    <property type="molecule type" value="Genomic_DNA"/>
</dbReference>
<dbReference type="PANTHER" id="PTHR46124:SF2">
    <property type="entry name" value="D-AMINOACYL-TRNA DEACYLASE"/>
    <property type="match status" value="1"/>
</dbReference>
<dbReference type="PIRSF" id="PIRSF005902">
    <property type="entry name" value="DNase_TatD"/>
    <property type="match status" value="1"/>
</dbReference>
<proteinExistence type="predicted"/>
<dbReference type="AlphaFoldDB" id="A0A1F7WC42"/>
<sequence>MKSYRLIDTHAHLDDPIFDRDLEVVVEHARHENVGVVTLGCDYVTSTLAVGIAEKHEGVYAAVGLHPSKVTGDLIADDKLIDFGAYRHLASRSKVVAIGETGLDYHDLPTGRRGGPEIELAERIRRNQIRTFGLFLQLSRELRLPVLLHCRDAHDEMLKLLTNWDQSTTGFDSRGVVHCFSGTWKQARKYFSLGFMISVTGIIAHGGYQSELLKKAPLSNLLAESDCPFQTTTPWSQRRSEPAYVRQVADNIASLRHLSVIEVEKQLSANAHKIFRRIGS</sequence>
<keyword evidence="2" id="KW-0479">Metal-binding</keyword>
<reference evidence="3 4" key="1">
    <citation type="journal article" date="2016" name="Nat. Commun.">
        <title>Thousands of microbial genomes shed light on interconnected biogeochemical processes in an aquifer system.</title>
        <authorList>
            <person name="Anantharaman K."/>
            <person name="Brown C.T."/>
            <person name="Hug L.A."/>
            <person name="Sharon I."/>
            <person name="Castelle C.J."/>
            <person name="Probst A.J."/>
            <person name="Thomas B.C."/>
            <person name="Singh A."/>
            <person name="Wilkins M.J."/>
            <person name="Karaoz U."/>
            <person name="Brodie E.L."/>
            <person name="Williams K.H."/>
            <person name="Hubbard S.S."/>
            <person name="Banfield J.F."/>
        </authorList>
    </citation>
    <scope>NUCLEOTIDE SEQUENCE [LARGE SCALE GENOMIC DNA]</scope>
</reference>
<evidence type="ECO:0008006" key="5">
    <source>
        <dbReference type="Google" id="ProtNLM"/>
    </source>
</evidence>
<keyword evidence="1" id="KW-0378">Hydrolase</keyword>
<dbReference type="PROSITE" id="PS01137">
    <property type="entry name" value="TATD_1"/>
    <property type="match status" value="1"/>
</dbReference>
<feature type="binding site" evidence="2">
    <location>
        <position position="100"/>
    </location>
    <ligand>
        <name>a divalent metal cation</name>
        <dbReference type="ChEBI" id="CHEBI:60240"/>
        <label>1</label>
    </ligand>
</feature>
<feature type="binding site" evidence="2">
    <location>
        <position position="178"/>
    </location>
    <ligand>
        <name>a divalent metal cation</name>
        <dbReference type="ChEBI" id="CHEBI:60240"/>
        <label>2</label>
    </ligand>
</feature>
<dbReference type="Gene3D" id="3.20.20.140">
    <property type="entry name" value="Metal-dependent hydrolases"/>
    <property type="match status" value="1"/>
</dbReference>
<evidence type="ECO:0000313" key="3">
    <source>
        <dbReference type="EMBL" id="OGM00391.1"/>
    </source>
</evidence>
<dbReference type="SUPFAM" id="SSF51556">
    <property type="entry name" value="Metallo-dependent hydrolases"/>
    <property type="match status" value="1"/>
</dbReference>
<feature type="binding site" evidence="2">
    <location>
        <position position="149"/>
    </location>
    <ligand>
        <name>a divalent metal cation</name>
        <dbReference type="ChEBI" id="CHEBI:60240"/>
        <label>2</label>
    </ligand>
</feature>
<feature type="binding site" evidence="2">
    <location>
        <position position="10"/>
    </location>
    <ligand>
        <name>a divalent metal cation</name>
        <dbReference type="ChEBI" id="CHEBI:60240"/>
        <label>1</label>
    </ligand>
</feature>
<dbReference type="CDD" id="cd01310">
    <property type="entry name" value="TatD_DNAse"/>
    <property type="match status" value="1"/>
</dbReference>
<feature type="binding site" evidence="2">
    <location>
        <position position="12"/>
    </location>
    <ligand>
        <name>a divalent metal cation</name>
        <dbReference type="ChEBI" id="CHEBI:60240"/>
        <label>1</label>
    </ligand>
</feature>
<dbReference type="Pfam" id="PF01026">
    <property type="entry name" value="TatD_DNase"/>
    <property type="match status" value="1"/>
</dbReference>
<name>A0A1F7WC42_9BACT</name>
<evidence type="ECO:0000256" key="1">
    <source>
        <dbReference type="ARBA" id="ARBA00022801"/>
    </source>
</evidence>
<gene>
    <name evidence="3" type="ORF">A2480_04020</name>
</gene>
<dbReference type="PROSITE" id="PS01090">
    <property type="entry name" value="TATD_2"/>
    <property type="match status" value="1"/>
</dbReference>
<feature type="binding site" evidence="2">
    <location>
        <position position="226"/>
    </location>
    <ligand>
        <name>a divalent metal cation</name>
        <dbReference type="ChEBI" id="CHEBI:60240"/>
        <label>1</label>
    </ligand>
</feature>
<evidence type="ECO:0000313" key="4">
    <source>
        <dbReference type="Proteomes" id="UP000176988"/>
    </source>
</evidence>
<organism evidence="3 4">
    <name type="scientific">Candidatus Uhrbacteria bacterium RIFOXYC2_FULL_47_19</name>
    <dbReference type="NCBI Taxonomy" id="1802424"/>
    <lineage>
        <taxon>Bacteria</taxon>
        <taxon>Candidatus Uhriibacteriota</taxon>
    </lineage>
</organism>